<name>A0A5N5SZT3_9CRUS</name>
<accession>A0A5N5SZT3</accession>
<gene>
    <name evidence="1" type="ORF">Anas_08922</name>
</gene>
<reference evidence="1 2" key="1">
    <citation type="journal article" date="2019" name="PLoS Biol.">
        <title>Sex chromosomes control vertical transmission of feminizing Wolbachia symbionts in an isopod.</title>
        <authorList>
            <person name="Becking T."/>
            <person name="Chebbi M.A."/>
            <person name="Giraud I."/>
            <person name="Moumen B."/>
            <person name="Laverre T."/>
            <person name="Caubet Y."/>
            <person name="Peccoud J."/>
            <person name="Gilbert C."/>
            <person name="Cordaux R."/>
        </authorList>
    </citation>
    <scope>NUCLEOTIDE SEQUENCE [LARGE SCALE GENOMIC DNA]</scope>
    <source>
        <strain evidence="1">ANa2</strain>
        <tissue evidence="1">Whole body excluding digestive tract and cuticle</tissue>
    </source>
</reference>
<evidence type="ECO:0000313" key="1">
    <source>
        <dbReference type="EMBL" id="KAB7499425.1"/>
    </source>
</evidence>
<dbReference type="Proteomes" id="UP000326759">
    <property type="component" value="Unassembled WGS sequence"/>
</dbReference>
<dbReference type="AlphaFoldDB" id="A0A5N5SZT3"/>
<dbReference type="EMBL" id="SEYY01018361">
    <property type="protein sequence ID" value="KAB7499425.1"/>
    <property type="molecule type" value="Genomic_DNA"/>
</dbReference>
<proteinExistence type="predicted"/>
<sequence length="77" mass="8756">MQGKEEIGIKTLKSVAEKNRKTFPTVQTRPQKNMVQKIISMVQIIRRPGPNSEYEKTKFNSLLLLVCGVDGVLRIDI</sequence>
<comment type="caution">
    <text evidence="1">The sequence shown here is derived from an EMBL/GenBank/DDBJ whole genome shotgun (WGS) entry which is preliminary data.</text>
</comment>
<protein>
    <submittedName>
        <fullName evidence="1">Uncharacterized protein</fullName>
    </submittedName>
</protein>
<keyword evidence="2" id="KW-1185">Reference proteome</keyword>
<evidence type="ECO:0000313" key="2">
    <source>
        <dbReference type="Proteomes" id="UP000326759"/>
    </source>
</evidence>
<organism evidence="1 2">
    <name type="scientific">Armadillidium nasatum</name>
    <dbReference type="NCBI Taxonomy" id="96803"/>
    <lineage>
        <taxon>Eukaryota</taxon>
        <taxon>Metazoa</taxon>
        <taxon>Ecdysozoa</taxon>
        <taxon>Arthropoda</taxon>
        <taxon>Crustacea</taxon>
        <taxon>Multicrustacea</taxon>
        <taxon>Malacostraca</taxon>
        <taxon>Eumalacostraca</taxon>
        <taxon>Peracarida</taxon>
        <taxon>Isopoda</taxon>
        <taxon>Oniscidea</taxon>
        <taxon>Crinocheta</taxon>
        <taxon>Armadillidiidae</taxon>
        <taxon>Armadillidium</taxon>
    </lineage>
</organism>